<dbReference type="Proteomes" id="UP000019426">
    <property type="component" value="Chromosome M2/40_rep2"/>
</dbReference>
<accession>W6RZA2</accession>
<organism evidence="2 3">
    <name type="scientific">Clostridium bornimense</name>
    <dbReference type="NCBI Taxonomy" id="1216932"/>
    <lineage>
        <taxon>Bacteria</taxon>
        <taxon>Bacillati</taxon>
        <taxon>Bacillota</taxon>
        <taxon>Clostridia</taxon>
        <taxon>Eubacteriales</taxon>
        <taxon>Clostridiaceae</taxon>
        <taxon>Clostridium</taxon>
    </lineage>
</organism>
<dbReference type="PATRIC" id="fig|1216932.3.peg.2810"/>
<dbReference type="OrthoDB" id="9810250at2"/>
<dbReference type="Pfam" id="PF14278">
    <property type="entry name" value="TetR_C_8"/>
    <property type="match status" value="1"/>
</dbReference>
<dbReference type="SUPFAM" id="SSF46689">
    <property type="entry name" value="Homeodomain-like"/>
    <property type="match status" value="1"/>
</dbReference>
<dbReference type="PANTHER" id="PTHR43479:SF7">
    <property type="entry name" value="TETR-FAMILY TRANSCRIPTIONAL REGULATOR"/>
    <property type="match status" value="1"/>
</dbReference>
<protein>
    <submittedName>
        <fullName evidence="2">Transcriptional regulator</fullName>
    </submittedName>
</protein>
<dbReference type="AlphaFoldDB" id="W6RZA2"/>
<gene>
    <name evidence="2" type="ORF">CM240_2849</name>
</gene>
<dbReference type="HOGENOM" id="CLU_087539_2_1_9"/>
<dbReference type="InterPro" id="IPR039532">
    <property type="entry name" value="TetR_C_Firmicutes"/>
</dbReference>
<dbReference type="KEGG" id="clt:CM240_2849"/>
<dbReference type="PANTHER" id="PTHR43479">
    <property type="entry name" value="ACREF/ENVCD OPERON REPRESSOR-RELATED"/>
    <property type="match status" value="1"/>
</dbReference>
<dbReference type="STRING" id="1216932.CM240_2849"/>
<dbReference type="EMBL" id="HG917869">
    <property type="protein sequence ID" value="CDM69966.1"/>
    <property type="molecule type" value="Genomic_DNA"/>
</dbReference>
<sequence length="188" mass="22407">MSNSYITEKALADSLKKLMLFRSIKKITVKEVTDQCNMNRRTFYNHFNDTYELLGWLYEHEVIEELEQYYNLEGWKTAVRRVLSYTLDNKIICLNTFNSLGREHLEKFLYDIFCNAFRGVIEDLTKEMNIEKEVKEEVARFFTIAIVGEFIIWLRKGLKEDPESILDRIDRMMNGTLYCILSKNNKNL</sequence>
<name>W6RZA2_9CLOT</name>
<dbReference type="InterPro" id="IPR050624">
    <property type="entry name" value="HTH-type_Tx_Regulator"/>
</dbReference>
<feature type="domain" description="Transcriptional regulator TetR C-terminal Firmicutes type" evidence="1">
    <location>
        <begin position="75"/>
        <end position="175"/>
    </location>
</feature>
<proteinExistence type="predicted"/>
<dbReference type="InterPro" id="IPR009057">
    <property type="entry name" value="Homeodomain-like_sf"/>
</dbReference>
<keyword evidence="3" id="KW-1185">Reference proteome</keyword>
<evidence type="ECO:0000313" key="3">
    <source>
        <dbReference type="Proteomes" id="UP000019426"/>
    </source>
</evidence>
<dbReference type="Gene3D" id="1.10.357.10">
    <property type="entry name" value="Tetracycline Repressor, domain 2"/>
    <property type="match status" value="1"/>
</dbReference>
<evidence type="ECO:0000313" key="2">
    <source>
        <dbReference type="EMBL" id="CDM69966.1"/>
    </source>
</evidence>
<dbReference type="RefSeq" id="WP_051483875.1">
    <property type="nucleotide sequence ID" value="NZ_HG917869.1"/>
</dbReference>
<dbReference type="eggNOG" id="COG1309">
    <property type="taxonomic scope" value="Bacteria"/>
</dbReference>
<evidence type="ECO:0000259" key="1">
    <source>
        <dbReference type="Pfam" id="PF14278"/>
    </source>
</evidence>
<reference evidence="2 3" key="1">
    <citation type="submission" date="2013-11" db="EMBL/GenBank/DDBJ databases">
        <title>Complete genome sequence of Clostridum sp. M2/40.</title>
        <authorList>
            <person name="Wibberg D."/>
            <person name="Puehler A."/>
            <person name="Schlueter A."/>
        </authorList>
    </citation>
    <scope>NUCLEOTIDE SEQUENCE [LARGE SCALE GENOMIC DNA]</scope>
    <source>
        <strain evidence="3">M2/40</strain>
    </source>
</reference>